<dbReference type="InterPro" id="IPR046953">
    <property type="entry name" value="Spore_GerAC-like_C"/>
</dbReference>
<evidence type="ECO:0000256" key="4">
    <source>
        <dbReference type="ARBA" id="ARBA00022729"/>
    </source>
</evidence>
<gene>
    <name evidence="10" type="ORF">BN000_01022</name>
</gene>
<keyword evidence="5" id="KW-0472">Membrane</keyword>
<keyword evidence="11" id="KW-1185">Reference proteome</keyword>
<dbReference type="PANTHER" id="PTHR35789:SF1">
    <property type="entry name" value="SPORE GERMINATION PROTEIN B3"/>
    <property type="match status" value="1"/>
</dbReference>
<keyword evidence="4" id="KW-0732">Signal</keyword>
<comment type="subcellular location">
    <subcellularLocation>
        <location evidence="1">Membrane</location>
        <topology evidence="1">Lipid-anchor</topology>
    </subcellularLocation>
</comment>
<dbReference type="EMBL" id="CVRB01000001">
    <property type="protein sequence ID" value="CRK81124.1"/>
    <property type="molecule type" value="Genomic_DNA"/>
</dbReference>
<evidence type="ECO:0000256" key="2">
    <source>
        <dbReference type="ARBA" id="ARBA00007886"/>
    </source>
</evidence>
<dbReference type="PROSITE" id="PS51257">
    <property type="entry name" value="PROKAR_LIPOPROTEIN"/>
    <property type="match status" value="1"/>
</dbReference>
<keyword evidence="6" id="KW-0564">Palmitate</keyword>
<evidence type="ECO:0000256" key="1">
    <source>
        <dbReference type="ARBA" id="ARBA00004635"/>
    </source>
</evidence>
<accession>A0A0U1NSV3</accession>
<keyword evidence="7" id="KW-0449">Lipoprotein</keyword>
<dbReference type="InterPro" id="IPR038501">
    <property type="entry name" value="Spore_GerAC_C_sf"/>
</dbReference>
<dbReference type="RefSeq" id="WP_090631703.1">
    <property type="nucleotide sequence ID" value="NZ_CVRB01000001.1"/>
</dbReference>
<evidence type="ECO:0000256" key="5">
    <source>
        <dbReference type="ARBA" id="ARBA00023136"/>
    </source>
</evidence>
<reference evidence="11" key="1">
    <citation type="submission" date="2015-05" db="EMBL/GenBank/DDBJ databases">
        <authorList>
            <person name="Urmite Genomes"/>
        </authorList>
    </citation>
    <scope>NUCLEOTIDE SEQUENCE [LARGE SCALE GENOMIC DNA]</scope>
    <source>
        <strain evidence="11">LF1</strain>
    </source>
</reference>
<keyword evidence="3" id="KW-0309">Germination</keyword>
<feature type="domain" description="Spore germination GerAC-like C-terminal" evidence="8">
    <location>
        <begin position="197"/>
        <end position="361"/>
    </location>
</feature>
<dbReference type="STRING" id="1499688.BN000_01022"/>
<evidence type="ECO:0000259" key="8">
    <source>
        <dbReference type="Pfam" id="PF05504"/>
    </source>
</evidence>
<dbReference type="InterPro" id="IPR008844">
    <property type="entry name" value="Spore_GerAC-like"/>
</dbReference>
<comment type="similarity">
    <text evidence="2">Belongs to the GerABKC lipoprotein family.</text>
</comment>
<organism evidence="10 11">
    <name type="scientific">Neobacillus massiliamazoniensis</name>
    <dbReference type="NCBI Taxonomy" id="1499688"/>
    <lineage>
        <taxon>Bacteria</taxon>
        <taxon>Bacillati</taxon>
        <taxon>Bacillota</taxon>
        <taxon>Bacilli</taxon>
        <taxon>Bacillales</taxon>
        <taxon>Bacillaceae</taxon>
        <taxon>Neobacillus</taxon>
    </lineage>
</organism>
<dbReference type="PANTHER" id="PTHR35789">
    <property type="entry name" value="SPORE GERMINATION PROTEIN B3"/>
    <property type="match status" value="1"/>
</dbReference>
<evidence type="ECO:0000256" key="7">
    <source>
        <dbReference type="ARBA" id="ARBA00023288"/>
    </source>
</evidence>
<protein>
    <submittedName>
        <fullName evidence="10">Spore germination B3 GerAC family protein</fullName>
    </submittedName>
</protein>
<dbReference type="Proteomes" id="UP000199087">
    <property type="component" value="Unassembled WGS sequence"/>
</dbReference>
<proteinExistence type="inferred from homology"/>
<dbReference type="GO" id="GO:0009847">
    <property type="term" value="P:spore germination"/>
    <property type="evidence" value="ECO:0007669"/>
    <property type="project" value="InterPro"/>
</dbReference>
<dbReference type="Pfam" id="PF25198">
    <property type="entry name" value="Spore_GerAC_N"/>
    <property type="match status" value="1"/>
</dbReference>
<dbReference type="Pfam" id="PF05504">
    <property type="entry name" value="Spore_GerAC"/>
    <property type="match status" value="1"/>
</dbReference>
<evidence type="ECO:0000259" key="9">
    <source>
        <dbReference type="Pfam" id="PF25198"/>
    </source>
</evidence>
<dbReference type="OrthoDB" id="2694406at2"/>
<sequence length="364" mass="41448">MKSKLLYCLCILTILTTGCSDQIFVEDVSLTLILGVDLDEKGHLVVYMSSPVFSRQAKTKRDISTVRSHTIRGSREDLNTTVMGLASGSKTQIILVGKRLLKQKHWTRYLDPFYRDPKNTVTPKIVAVDDSVKELIYFNPQDKPVLPFYLTKLIDSAAERNITVKTNLQEFHEQISSKAITASICRLKKTNKVWVTGSVLLDDTGKYKLSITPRETLIMRILQRGNVGEFPFTISIPIQPHDRKEHWLSFSTIDKKVKTKVMYDHGYIFDVNIKLRVGINERLFPVSDPKILEKGIETTLKKEFDGLIKKIQTAEIDPFGFGMYARAYTYPEWKKVQNHWGETFSNAKVNVKVNVIVSGSGTVK</sequence>
<evidence type="ECO:0000256" key="3">
    <source>
        <dbReference type="ARBA" id="ARBA00022544"/>
    </source>
</evidence>
<dbReference type="GO" id="GO:0016020">
    <property type="term" value="C:membrane"/>
    <property type="evidence" value="ECO:0007669"/>
    <property type="project" value="UniProtKB-SubCell"/>
</dbReference>
<dbReference type="AlphaFoldDB" id="A0A0U1NSV3"/>
<name>A0A0U1NSV3_9BACI</name>
<evidence type="ECO:0000313" key="10">
    <source>
        <dbReference type="EMBL" id="CRK81124.1"/>
    </source>
</evidence>
<evidence type="ECO:0000256" key="6">
    <source>
        <dbReference type="ARBA" id="ARBA00023139"/>
    </source>
</evidence>
<feature type="domain" description="Spore germination protein N-terminal" evidence="9">
    <location>
        <begin position="25"/>
        <end position="187"/>
    </location>
</feature>
<evidence type="ECO:0000313" key="11">
    <source>
        <dbReference type="Proteomes" id="UP000199087"/>
    </source>
</evidence>
<dbReference type="NCBIfam" id="TIGR02887">
    <property type="entry name" value="spore_ger_x_C"/>
    <property type="match status" value="1"/>
</dbReference>
<dbReference type="InterPro" id="IPR057336">
    <property type="entry name" value="GerAC_N"/>
</dbReference>
<dbReference type="Gene3D" id="3.30.300.210">
    <property type="entry name" value="Nutrient germinant receptor protein C, domain 3"/>
    <property type="match status" value="1"/>
</dbReference>